<proteinExistence type="predicted"/>
<gene>
    <name evidence="1" type="ORF">QE408_003854</name>
</gene>
<protein>
    <submittedName>
        <fullName evidence="1">Nucleotidyltransferase</fullName>
    </submittedName>
</protein>
<comment type="caution">
    <text evidence="1">The sequence shown here is derived from an EMBL/GenBank/DDBJ whole genome shotgun (WGS) entry which is preliminary data.</text>
</comment>
<evidence type="ECO:0000313" key="1">
    <source>
        <dbReference type="EMBL" id="MDQ1186711.1"/>
    </source>
</evidence>
<organism evidence="1 2">
    <name type="scientific">Agrobacterium larrymoorei</name>
    <dbReference type="NCBI Taxonomy" id="160699"/>
    <lineage>
        <taxon>Bacteria</taxon>
        <taxon>Pseudomonadati</taxon>
        <taxon>Pseudomonadota</taxon>
        <taxon>Alphaproteobacteria</taxon>
        <taxon>Hyphomicrobiales</taxon>
        <taxon>Rhizobiaceae</taxon>
        <taxon>Rhizobium/Agrobacterium group</taxon>
        <taxon>Agrobacterium</taxon>
    </lineage>
</organism>
<keyword evidence="2" id="KW-1185">Reference proteome</keyword>
<evidence type="ECO:0000313" key="2">
    <source>
        <dbReference type="Proteomes" id="UP001224781"/>
    </source>
</evidence>
<name>A0ABU0UPD0_9HYPH</name>
<sequence length="75" mass="8490">MRRTRVFSVRLLEEKTDRIAIDILVDALPGTTLFDLGGLLEELSEIMKGTDIHLLTAGDLPERIRFQVVDEARPI</sequence>
<accession>A0ABU0UPD0</accession>
<dbReference type="EMBL" id="JAUTBL010000002">
    <property type="protein sequence ID" value="MDQ1186711.1"/>
    <property type="molecule type" value="Genomic_DNA"/>
</dbReference>
<reference evidence="1 2" key="1">
    <citation type="submission" date="2023-07" db="EMBL/GenBank/DDBJ databases">
        <title>Functional and genomic diversity of the sorghum phyllosphere microbiome.</title>
        <authorList>
            <person name="Shade A."/>
        </authorList>
    </citation>
    <scope>NUCLEOTIDE SEQUENCE [LARGE SCALE GENOMIC DNA]</scope>
    <source>
        <strain evidence="1 2">SORGH_AS_1126</strain>
    </source>
</reference>
<dbReference type="Proteomes" id="UP001224781">
    <property type="component" value="Unassembled WGS sequence"/>
</dbReference>